<dbReference type="SMART" id="SM00260">
    <property type="entry name" value="CheW"/>
    <property type="match status" value="1"/>
</dbReference>
<dbReference type="InterPro" id="IPR036061">
    <property type="entry name" value="CheW-like_dom_sf"/>
</dbReference>
<dbReference type="Gene3D" id="2.40.50.180">
    <property type="entry name" value="CheA-289, Domain 4"/>
    <property type="match status" value="1"/>
</dbReference>
<evidence type="ECO:0000259" key="1">
    <source>
        <dbReference type="PROSITE" id="PS50851"/>
    </source>
</evidence>
<proteinExistence type="predicted"/>
<gene>
    <name evidence="2" type="ORF">JZM60_02730</name>
</gene>
<feature type="domain" description="CheW-like" evidence="1">
    <location>
        <begin position="17"/>
        <end position="158"/>
    </location>
</feature>
<dbReference type="EMBL" id="CP071382">
    <property type="protein sequence ID" value="QSV46213.1"/>
    <property type="molecule type" value="Genomic_DNA"/>
</dbReference>
<dbReference type="PANTHER" id="PTHR22617:SF23">
    <property type="entry name" value="CHEMOTAXIS PROTEIN CHEW"/>
    <property type="match status" value="1"/>
</dbReference>
<reference evidence="2 3" key="1">
    <citation type="submission" date="2021-03" db="EMBL/GenBank/DDBJ databases">
        <title>Geobacter metallireducens gen. nov. sp. nov., a microorganism capable of coupling the complete oxidation of organic compounds to the reduction of iron and other metals.</title>
        <authorList>
            <person name="Li Y."/>
        </authorList>
    </citation>
    <scope>NUCLEOTIDE SEQUENCE [LARGE SCALE GENOMIC DNA]</scope>
    <source>
        <strain evidence="2 3">Jerry-YX</strain>
    </source>
</reference>
<dbReference type="InterPro" id="IPR002545">
    <property type="entry name" value="CheW-lke_dom"/>
</dbReference>
<protein>
    <submittedName>
        <fullName evidence="2">Purine-binding chemotaxis protein CheW</fullName>
    </submittedName>
</protein>
<dbReference type="InterPro" id="IPR039315">
    <property type="entry name" value="CheW"/>
</dbReference>
<dbReference type="Gene3D" id="2.30.30.40">
    <property type="entry name" value="SH3 Domains"/>
    <property type="match status" value="1"/>
</dbReference>
<dbReference type="CDD" id="cd00732">
    <property type="entry name" value="CheW"/>
    <property type="match status" value="1"/>
</dbReference>
<organism evidence="2 3">
    <name type="scientific">Geobacter benzoatilyticus</name>
    <dbReference type="NCBI Taxonomy" id="2815309"/>
    <lineage>
        <taxon>Bacteria</taxon>
        <taxon>Pseudomonadati</taxon>
        <taxon>Thermodesulfobacteriota</taxon>
        <taxon>Desulfuromonadia</taxon>
        <taxon>Geobacterales</taxon>
        <taxon>Geobacteraceae</taxon>
        <taxon>Geobacter</taxon>
    </lineage>
</organism>
<dbReference type="Proteomes" id="UP000663651">
    <property type="component" value="Chromosome"/>
</dbReference>
<dbReference type="Pfam" id="PF01584">
    <property type="entry name" value="CheW"/>
    <property type="match status" value="1"/>
</dbReference>
<keyword evidence="3" id="KW-1185">Reference proteome</keyword>
<dbReference type="PROSITE" id="PS50851">
    <property type="entry name" value="CHEW"/>
    <property type="match status" value="1"/>
</dbReference>
<sequence>MAHALVAEEPAAVRYELTQLVSFTVEGEQFGVDVLKVSEIIRLPSITHVPTAPPYVEGIINLRGSLIPVISMRERFGFQLAESDSRTRIIVMTVGNSLMGFKVDTVSEVMRVSGSDIQYPPTMLSGSDSHQCLIGVINLAAQMLIIIDPEKMFSEAEVEQVFLKQQITGVDE</sequence>
<evidence type="ECO:0000313" key="2">
    <source>
        <dbReference type="EMBL" id="QSV46213.1"/>
    </source>
</evidence>
<dbReference type="SUPFAM" id="SSF50341">
    <property type="entry name" value="CheW-like"/>
    <property type="match status" value="1"/>
</dbReference>
<name>A0ABX7Q428_9BACT</name>
<accession>A0ABX7Q428</accession>
<dbReference type="RefSeq" id="WP_207164001.1">
    <property type="nucleotide sequence ID" value="NZ_CP071382.1"/>
</dbReference>
<evidence type="ECO:0000313" key="3">
    <source>
        <dbReference type="Proteomes" id="UP000663651"/>
    </source>
</evidence>
<dbReference type="PANTHER" id="PTHR22617">
    <property type="entry name" value="CHEMOTAXIS SENSOR HISTIDINE KINASE-RELATED"/>
    <property type="match status" value="1"/>
</dbReference>